<sequence length="125" mass="14035">MRVPRLLTLTLLILTFMGAGCSKPAAEVSYTYSVNIVTAVDQRDTRVAALQQEEVMMDELLHAVGIQSVAQPRGEEVVLTSFNNVIATKSKTWHLYINNTLTPLTQLEHMPVRASDTIEWKYESQ</sequence>
<protein>
    <recommendedName>
        <fullName evidence="4">DUF4430 domain-containing protein</fullName>
    </recommendedName>
</protein>
<feature type="chain" id="PRO_5002536171" description="DUF4430 domain-containing protein" evidence="1">
    <location>
        <begin position="26"/>
        <end position="125"/>
    </location>
</feature>
<proteinExistence type="predicted"/>
<evidence type="ECO:0000313" key="3">
    <source>
        <dbReference type="Proteomes" id="UP000033867"/>
    </source>
</evidence>
<name>A0A0G1BAS8_9BACT</name>
<keyword evidence="1" id="KW-0732">Signal</keyword>
<organism evidence="2 3">
    <name type="scientific">Candidatus Magasanikbacteria bacterium GW2011_GWE2_42_7</name>
    <dbReference type="NCBI Taxonomy" id="1619052"/>
    <lineage>
        <taxon>Bacteria</taxon>
        <taxon>Candidatus Magasanikiibacteriota</taxon>
    </lineage>
</organism>
<dbReference type="PROSITE" id="PS51257">
    <property type="entry name" value="PROKAR_LIPOPROTEIN"/>
    <property type="match status" value="1"/>
</dbReference>
<evidence type="ECO:0008006" key="4">
    <source>
        <dbReference type="Google" id="ProtNLM"/>
    </source>
</evidence>
<dbReference type="EMBL" id="LCEK01000057">
    <property type="protein sequence ID" value="KKS70377.1"/>
    <property type="molecule type" value="Genomic_DNA"/>
</dbReference>
<dbReference type="Proteomes" id="UP000033867">
    <property type="component" value="Unassembled WGS sequence"/>
</dbReference>
<gene>
    <name evidence="2" type="ORF">UV42_C0057G0003</name>
</gene>
<dbReference type="AlphaFoldDB" id="A0A0G1BAS8"/>
<evidence type="ECO:0000313" key="2">
    <source>
        <dbReference type="EMBL" id="KKS70377.1"/>
    </source>
</evidence>
<comment type="caution">
    <text evidence="2">The sequence shown here is derived from an EMBL/GenBank/DDBJ whole genome shotgun (WGS) entry which is preliminary data.</text>
</comment>
<feature type="signal peptide" evidence="1">
    <location>
        <begin position="1"/>
        <end position="25"/>
    </location>
</feature>
<reference evidence="2 3" key="1">
    <citation type="journal article" date="2015" name="Nature">
        <title>rRNA introns, odd ribosomes, and small enigmatic genomes across a large radiation of phyla.</title>
        <authorList>
            <person name="Brown C.T."/>
            <person name="Hug L.A."/>
            <person name="Thomas B.C."/>
            <person name="Sharon I."/>
            <person name="Castelle C.J."/>
            <person name="Singh A."/>
            <person name="Wilkins M.J."/>
            <person name="Williams K.H."/>
            <person name="Banfield J.F."/>
        </authorList>
    </citation>
    <scope>NUCLEOTIDE SEQUENCE [LARGE SCALE GENOMIC DNA]</scope>
</reference>
<evidence type="ECO:0000256" key="1">
    <source>
        <dbReference type="SAM" id="SignalP"/>
    </source>
</evidence>
<accession>A0A0G1BAS8</accession>